<proteinExistence type="predicted"/>
<sequence length="231" mass="26227">MLTNRHKVLGILLILGCFSCNQLMDTFNDTFREKKEDGPANTGHSSPVTSSVTIESHVSRDTVRTTYSSRNTTRKLNFLSDEAGLREAEKSLLALPAYAGKKMYLYDDIHTYDDGRINLQLRHPENPDYVDAWHFADGQWKGPEPVQLSVRNKVEEKLLPLDEIDFTSIARIYKNIVEKSATIEGAKPPTHIYGIVRGKGLAWYPTSISGSRERYAISFHQDGSIDKFFRE</sequence>
<dbReference type="AlphaFoldDB" id="A0A847RQJ3"/>
<name>A0A847RQJ3_9BACT</name>
<dbReference type="RefSeq" id="WP_168871238.1">
    <property type="nucleotide sequence ID" value="NZ_JABAIA010000001.1"/>
</dbReference>
<evidence type="ECO:0000256" key="1">
    <source>
        <dbReference type="SAM" id="MobiDB-lite"/>
    </source>
</evidence>
<comment type="caution">
    <text evidence="2">The sequence shown here is derived from an EMBL/GenBank/DDBJ whole genome shotgun (WGS) entry which is preliminary data.</text>
</comment>
<evidence type="ECO:0000313" key="2">
    <source>
        <dbReference type="EMBL" id="NLR65343.1"/>
    </source>
</evidence>
<protein>
    <submittedName>
        <fullName evidence="2">Uncharacterized protein</fullName>
    </submittedName>
</protein>
<keyword evidence="3" id="KW-1185">Reference proteome</keyword>
<feature type="compositionally biased region" description="Polar residues" evidence="1">
    <location>
        <begin position="42"/>
        <end position="55"/>
    </location>
</feature>
<organism evidence="2 3">
    <name type="scientific">Chitinophaga varians</name>
    <dbReference type="NCBI Taxonomy" id="2202339"/>
    <lineage>
        <taxon>Bacteria</taxon>
        <taxon>Pseudomonadati</taxon>
        <taxon>Bacteroidota</taxon>
        <taxon>Chitinophagia</taxon>
        <taxon>Chitinophagales</taxon>
        <taxon>Chitinophagaceae</taxon>
        <taxon>Chitinophaga</taxon>
    </lineage>
</organism>
<reference evidence="2 3" key="1">
    <citation type="submission" date="2020-04" db="EMBL/GenBank/DDBJ databases">
        <authorList>
            <person name="Yin C."/>
        </authorList>
    </citation>
    <scope>NUCLEOTIDE SEQUENCE [LARGE SCALE GENOMIC DNA]</scope>
    <source>
        <strain evidence="2 3">Ae27</strain>
    </source>
</reference>
<dbReference type="Proteomes" id="UP000570474">
    <property type="component" value="Unassembled WGS sequence"/>
</dbReference>
<dbReference type="EMBL" id="JABAIA010000001">
    <property type="protein sequence ID" value="NLR65343.1"/>
    <property type="molecule type" value="Genomic_DNA"/>
</dbReference>
<feature type="region of interest" description="Disordered" evidence="1">
    <location>
        <begin position="34"/>
        <end position="55"/>
    </location>
</feature>
<evidence type="ECO:0000313" key="3">
    <source>
        <dbReference type="Proteomes" id="UP000570474"/>
    </source>
</evidence>
<accession>A0A847RQJ3</accession>
<gene>
    <name evidence="2" type="ORF">HGH92_13575</name>
</gene>